<proteinExistence type="predicted"/>
<gene>
    <name evidence="1" type="ORF">K3G42_025238</name>
</gene>
<name>A0ACB8ERJ2_9SAUR</name>
<evidence type="ECO:0000313" key="2">
    <source>
        <dbReference type="Proteomes" id="UP000827872"/>
    </source>
</evidence>
<accession>A0ACB8ERJ2</accession>
<reference evidence="1" key="1">
    <citation type="submission" date="2021-08" db="EMBL/GenBank/DDBJ databases">
        <title>The first chromosome-level gecko genome reveals the dynamic sex chromosomes of Neotropical dwarf geckos (Sphaerodactylidae: Sphaerodactylus).</title>
        <authorList>
            <person name="Pinto B.J."/>
            <person name="Keating S.E."/>
            <person name="Gamble T."/>
        </authorList>
    </citation>
    <scope>NUCLEOTIDE SEQUENCE</scope>
    <source>
        <strain evidence="1">TG3544</strain>
    </source>
</reference>
<dbReference type="Proteomes" id="UP000827872">
    <property type="component" value="Linkage Group LG07"/>
</dbReference>
<evidence type="ECO:0000313" key="1">
    <source>
        <dbReference type="EMBL" id="KAH7995389.1"/>
    </source>
</evidence>
<sequence length="464" mass="51251">MSSERRSFDATLMRLIFLSWSVALNLLTTSARNVSYEAGEPKRVWAEEGGRAVLPCYLNPQKLESSLGELYKRLSIRWEWRGRSSTQVHHMVLQVAASGLKTRARSMMPRASVQDKDFLHGDFSLQIKPATREDVGRYSARVKYGSKAHHCELKLDVVSGQSLFISRSISSDSGPWVCELTYAGGERVSVTHHLQVLGFAGPTWPVVYAATGTNIYLPCILNFNPLDYDNSKVAVRWSHVAGDDLKAKSNQHQGTNKNLALYLPAVGPDSAGQYFCAVSINGTTISKNVTLVIMTVIPSIEGPVLEGSHLVLTCNLSHAPGKVHFQWKWLGPEPSNSSKAAFKSSEHLTTGWIREFSKVSPEDSGIWECSIHSAEGRLGSVQYHLEIAGAQVASPAQNMMPEEITYGLISFLFALVVSVAVLILLWHRTRSLNIPALDRLVAAAHLRKEFKDAAQKEKVLQTEP</sequence>
<organism evidence="1 2">
    <name type="scientific">Sphaerodactylus townsendi</name>
    <dbReference type="NCBI Taxonomy" id="933632"/>
    <lineage>
        <taxon>Eukaryota</taxon>
        <taxon>Metazoa</taxon>
        <taxon>Chordata</taxon>
        <taxon>Craniata</taxon>
        <taxon>Vertebrata</taxon>
        <taxon>Euteleostomi</taxon>
        <taxon>Lepidosauria</taxon>
        <taxon>Squamata</taxon>
        <taxon>Bifurcata</taxon>
        <taxon>Gekkota</taxon>
        <taxon>Sphaerodactylidae</taxon>
        <taxon>Sphaerodactylus</taxon>
    </lineage>
</organism>
<dbReference type="EMBL" id="CM037620">
    <property type="protein sequence ID" value="KAH7995389.1"/>
    <property type="molecule type" value="Genomic_DNA"/>
</dbReference>
<keyword evidence="2" id="KW-1185">Reference proteome</keyword>
<protein>
    <submittedName>
        <fullName evidence="1">Uncharacterized protein</fullName>
    </submittedName>
</protein>
<comment type="caution">
    <text evidence="1">The sequence shown here is derived from an EMBL/GenBank/DDBJ whole genome shotgun (WGS) entry which is preliminary data.</text>
</comment>